<dbReference type="PANTHER" id="PTHR33270">
    <property type="entry name" value="BNAC05G50380D PROTEIN"/>
    <property type="match status" value="1"/>
</dbReference>
<feature type="compositionally biased region" description="Basic residues" evidence="1">
    <location>
        <begin position="24"/>
        <end position="39"/>
    </location>
</feature>
<dbReference type="Proteomes" id="UP000289340">
    <property type="component" value="Chromosome 1"/>
</dbReference>
<protein>
    <recommendedName>
        <fullName evidence="2">DUF7054 domain-containing protein</fullName>
    </recommendedName>
</protein>
<evidence type="ECO:0000313" key="3">
    <source>
        <dbReference type="EMBL" id="RZC31103.1"/>
    </source>
</evidence>
<dbReference type="EMBL" id="QZWG01000001">
    <property type="protein sequence ID" value="RZC31103.1"/>
    <property type="molecule type" value="Genomic_DNA"/>
</dbReference>
<dbReference type="InterPro" id="IPR040358">
    <property type="entry name" value="At4g22758-like"/>
</dbReference>
<reference evidence="3 4" key="1">
    <citation type="submission" date="2018-09" db="EMBL/GenBank/DDBJ databases">
        <title>A high-quality reference genome of wild soybean provides a powerful tool to mine soybean genomes.</title>
        <authorList>
            <person name="Xie M."/>
            <person name="Chung C.Y.L."/>
            <person name="Li M.-W."/>
            <person name="Wong F.-L."/>
            <person name="Chan T.-F."/>
            <person name="Lam H.-M."/>
        </authorList>
    </citation>
    <scope>NUCLEOTIDE SEQUENCE [LARGE SCALE GENOMIC DNA]</scope>
    <source>
        <strain evidence="4">cv. W05</strain>
        <tissue evidence="3">Hypocotyl of etiolated seedlings</tissue>
    </source>
</reference>
<dbReference type="Gramene" id="XM_028390901.1">
    <property type="protein sequence ID" value="XP_028246702.1"/>
    <property type="gene ID" value="LOC114424028"/>
</dbReference>
<dbReference type="InterPro" id="IPR055482">
    <property type="entry name" value="DUF7054"/>
</dbReference>
<comment type="caution">
    <text evidence="3">The sequence shown here is derived from an EMBL/GenBank/DDBJ whole genome shotgun (WGS) entry which is preliminary data.</text>
</comment>
<evidence type="ECO:0000259" key="2">
    <source>
        <dbReference type="Pfam" id="PF23156"/>
    </source>
</evidence>
<dbReference type="Pfam" id="PF23156">
    <property type="entry name" value="DUF7054"/>
    <property type="match status" value="1"/>
</dbReference>
<evidence type="ECO:0000313" key="4">
    <source>
        <dbReference type="Proteomes" id="UP000289340"/>
    </source>
</evidence>
<accession>A0A445M6L4</accession>
<evidence type="ECO:0000256" key="1">
    <source>
        <dbReference type="SAM" id="MobiDB-lite"/>
    </source>
</evidence>
<keyword evidence="4" id="KW-1185">Reference proteome</keyword>
<sequence length="256" mass="28490">MSQRRSSPVVVARKNKPPHPSPSPRRRTKSKSRPIKILKRCSSAPLLSRRDNDDGDVDLDGDDHYSRTSGGGSFFRPKTFSDAFLSSPSPFSSPRIHTKQIIKGYKYDKEAKVVVNVTVEGSPGPVQTMVKLGSSVEDTIKRVVDKYTEEGRSPQIDANMASSFQLHHSYFSLHSLDKSEVIADVGSRSFYLRKNNDASSTLTSSFHWGSAPELATHTSTPSIANPPLLIPSFIARRICKIVRRAHRLWKILVCSQ</sequence>
<feature type="region of interest" description="Disordered" evidence="1">
    <location>
        <begin position="1"/>
        <end position="72"/>
    </location>
</feature>
<gene>
    <name evidence="3" type="ORF">D0Y65_002210</name>
</gene>
<dbReference type="PANTHER" id="PTHR33270:SF6">
    <property type="entry name" value="OS02G0448600 PROTEIN"/>
    <property type="match status" value="1"/>
</dbReference>
<name>A0A445M6L4_GLYSO</name>
<proteinExistence type="predicted"/>
<dbReference type="AlphaFoldDB" id="A0A445M6L4"/>
<feature type="domain" description="DUF7054" evidence="2">
    <location>
        <begin position="109"/>
        <end position="193"/>
    </location>
</feature>
<organism evidence="3 4">
    <name type="scientific">Glycine soja</name>
    <name type="common">Wild soybean</name>
    <dbReference type="NCBI Taxonomy" id="3848"/>
    <lineage>
        <taxon>Eukaryota</taxon>
        <taxon>Viridiplantae</taxon>
        <taxon>Streptophyta</taxon>
        <taxon>Embryophyta</taxon>
        <taxon>Tracheophyta</taxon>
        <taxon>Spermatophyta</taxon>
        <taxon>Magnoliopsida</taxon>
        <taxon>eudicotyledons</taxon>
        <taxon>Gunneridae</taxon>
        <taxon>Pentapetalae</taxon>
        <taxon>rosids</taxon>
        <taxon>fabids</taxon>
        <taxon>Fabales</taxon>
        <taxon>Fabaceae</taxon>
        <taxon>Papilionoideae</taxon>
        <taxon>50 kb inversion clade</taxon>
        <taxon>NPAAA clade</taxon>
        <taxon>indigoferoid/millettioid clade</taxon>
        <taxon>Phaseoleae</taxon>
        <taxon>Glycine</taxon>
        <taxon>Glycine subgen. Soja</taxon>
    </lineage>
</organism>